<dbReference type="GO" id="GO:0004631">
    <property type="term" value="F:phosphomevalonate kinase activity"/>
    <property type="evidence" value="ECO:0007669"/>
    <property type="project" value="TreeGrafter"/>
</dbReference>
<proteinExistence type="predicted"/>
<comment type="caution">
    <text evidence="6">The sequence shown here is derived from an EMBL/GenBank/DDBJ whole genome shotgun (WGS) entry which is preliminary data.</text>
</comment>
<comment type="pathway">
    <text evidence="1">Isoprenoid biosynthesis; isopentenyl diphosphate biosynthesis via mevalonate pathway.</text>
</comment>
<evidence type="ECO:0000313" key="6">
    <source>
        <dbReference type="EMBL" id="KAG6475834.1"/>
    </source>
</evidence>
<evidence type="ECO:0000256" key="5">
    <source>
        <dbReference type="ARBA" id="ARBA00022840"/>
    </source>
</evidence>
<organism evidence="6 7">
    <name type="scientific">Zingiber officinale</name>
    <name type="common">Ginger</name>
    <name type="synonym">Amomum zingiber</name>
    <dbReference type="NCBI Taxonomy" id="94328"/>
    <lineage>
        <taxon>Eukaryota</taxon>
        <taxon>Viridiplantae</taxon>
        <taxon>Streptophyta</taxon>
        <taxon>Embryophyta</taxon>
        <taxon>Tracheophyta</taxon>
        <taxon>Spermatophyta</taxon>
        <taxon>Magnoliopsida</taxon>
        <taxon>Liliopsida</taxon>
        <taxon>Zingiberales</taxon>
        <taxon>Zingiberaceae</taxon>
        <taxon>Zingiber</taxon>
    </lineage>
</organism>
<keyword evidence="4" id="KW-0418">Kinase</keyword>
<reference evidence="6 7" key="1">
    <citation type="submission" date="2020-08" db="EMBL/GenBank/DDBJ databases">
        <title>Plant Genome Project.</title>
        <authorList>
            <person name="Zhang R.-G."/>
        </authorList>
    </citation>
    <scope>NUCLEOTIDE SEQUENCE [LARGE SCALE GENOMIC DNA]</scope>
    <source>
        <tissue evidence="6">Rhizome</tissue>
    </source>
</reference>
<protein>
    <submittedName>
        <fullName evidence="6">Uncharacterized protein</fullName>
    </submittedName>
</protein>
<dbReference type="EMBL" id="JACMSC010000018">
    <property type="protein sequence ID" value="KAG6475834.1"/>
    <property type="molecule type" value="Genomic_DNA"/>
</dbReference>
<name>A0A8J5EWT2_ZINOF</name>
<gene>
    <name evidence="6" type="ORF">ZIOFF_065063</name>
</gene>
<accession>A0A8J5EWT2</accession>
<dbReference type="InterPro" id="IPR035102">
    <property type="entry name" value="Phosphomevalonate_kinase"/>
</dbReference>
<sequence length="254" mass="27687">MYRMAGRGGWCLRLFSLHNDVLSYSKIVRQVLPTIPSGSRVCLIGNSSSIFSSSYSRGEFDTATGLGKQPLLFCLLGREVLLAVQSRDSVNPFVEQAVQYVIPTSKIESHGLPLTRDALASLPSFSSITFNRVASNGTLPRVECKPEVAKTRLGSLAAMTTSVVAALLHYLRVVILPFSSRSQLDDKIFDSDLDLVHIIFACSFDAYPGEELGEAFQSFHIGQKLGEELDVKFDRGGNHLAALTTSRAIAMSLP</sequence>
<dbReference type="GO" id="GO:0019287">
    <property type="term" value="P:isopentenyl diphosphate biosynthetic process, mevalonate pathway"/>
    <property type="evidence" value="ECO:0007669"/>
    <property type="project" value="TreeGrafter"/>
</dbReference>
<dbReference type="AlphaFoldDB" id="A0A8J5EWT2"/>
<keyword evidence="5" id="KW-0067">ATP-binding</keyword>
<evidence type="ECO:0000313" key="7">
    <source>
        <dbReference type="Proteomes" id="UP000734854"/>
    </source>
</evidence>
<dbReference type="GO" id="GO:0010142">
    <property type="term" value="P:farnesyl diphosphate biosynthetic process, mevalonate pathway"/>
    <property type="evidence" value="ECO:0007669"/>
    <property type="project" value="TreeGrafter"/>
</dbReference>
<evidence type="ECO:0000256" key="4">
    <source>
        <dbReference type="ARBA" id="ARBA00022777"/>
    </source>
</evidence>
<dbReference type="Proteomes" id="UP000734854">
    <property type="component" value="Unassembled WGS sequence"/>
</dbReference>
<dbReference type="PANTHER" id="PTHR31814:SF2">
    <property type="entry name" value="PHOSPHOMEVALONATE KINASE"/>
    <property type="match status" value="1"/>
</dbReference>
<dbReference type="GO" id="GO:0005524">
    <property type="term" value="F:ATP binding"/>
    <property type="evidence" value="ECO:0007669"/>
    <property type="project" value="UniProtKB-KW"/>
</dbReference>
<evidence type="ECO:0000256" key="2">
    <source>
        <dbReference type="ARBA" id="ARBA00022679"/>
    </source>
</evidence>
<keyword evidence="3" id="KW-0547">Nucleotide-binding</keyword>
<dbReference type="GO" id="GO:0005777">
    <property type="term" value="C:peroxisome"/>
    <property type="evidence" value="ECO:0007669"/>
    <property type="project" value="TreeGrafter"/>
</dbReference>
<evidence type="ECO:0000256" key="3">
    <source>
        <dbReference type="ARBA" id="ARBA00022741"/>
    </source>
</evidence>
<evidence type="ECO:0000256" key="1">
    <source>
        <dbReference type="ARBA" id="ARBA00005092"/>
    </source>
</evidence>
<keyword evidence="7" id="KW-1185">Reference proteome</keyword>
<dbReference type="PANTHER" id="PTHR31814">
    <property type="match status" value="1"/>
</dbReference>
<keyword evidence="2" id="KW-0808">Transferase</keyword>